<gene>
    <name evidence="2" type="ORF">SeLEV6574_g00321</name>
</gene>
<feature type="region of interest" description="Disordered" evidence="1">
    <location>
        <begin position="184"/>
        <end position="206"/>
    </location>
</feature>
<sequence>MKQVSLIWTVFGMYNIDVSTEKCVISNKLSSTGSARPRRTSSLKAQLWLLYVEVVSLCGQFPAEIGDLENRACSRALVVCFERTRPASDGFLRCIAVTSPVETSTPNGFKLNGLDDDLTPQHYTGLVLDPSTAGSIKSLLEKKDHDGVWYEPVVGYFLPITQFPHATLRCMRSRPSLRATRNRRALTKKYSKSRPNAPGNQSDLLNDDTWTVEEDTRSRIAIVVQYSLEAIQYAHKALDLNAWQLAIWLTMLKAAHERFIELIWTSERVKYHHIASQVFESVVEQYYKGVPIQTNDAVPVSQKRPFTWSQIQTLVSYHIESYVRQARLIAWVFARPQETVQIVESKFLKGTRIQIPPLSQGIEADKWEGEKERMAQEEAAQAAERERVIAARAAAAAEAELKAPPPLPVKDQKAVIALPEFLGAAPCSPTAETLFPPSVPYPSFIDAKFVSKTMDQIASTYFSEFQKHVEKRMEHQSNEVNQRIAALERVIHEGRRTSARPKTPTNGRTRSGK</sequence>
<dbReference type="PANTHER" id="PTHR28457">
    <property type="entry name" value="COILED-COIL DOMAIN-CONTAINING PROTEIN 189"/>
    <property type="match status" value="1"/>
</dbReference>
<name>A0A507DIL1_9FUNG</name>
<evidence type="ECO:0000256" key="1">
    <source>
        <dbReference type="SAM" id="MobiDB-lite"/>
    </source>
</evidence>
<feature type="compositionally biased region" description="Polar residues" evidence="1">
    <location>
        <begin position="503"/>
        <end position="513"/>
    </location>
</feature>
<dbReference type="PANTHER" id="PTHR28457:SF1">
    <property type="entry name" value="CILIA- AND FLAGELLA-ASSOCIATED PROTEIN 119"/>
    <property type="match status" value="1"/>
</dbReference>
<dbReference type="VEuPathDB" id="FungiDB:SeMB42_g00458"/>
<feature type="region of interest" description="Disordered" evidence="1">
    <location>
        <begin position="491"/>
        <end position="513"/>
    </location>
</feature>
<dbReference type="VEuPathDB" id="FungiDB:SeMB42_g00457"/>
<evidence type="ECO:0000313" key="2">
    <source>
        <dbReference type="EMBL" id="TPX51386.1"/>
    </source>
</evidence>
<organism evidence="2 3">
    <name type="scientific">Synchytrium endobioticum</name>
    <dbReference type="NCBI Taxonomy" id="286115"/>
    <lineage>
        <taxon>Eukaryota</taxon>
        <taxon>Fungi</taxon>
        <taxon>Fungi incertae sedis</taxon>
        <taxon>Chytridiomycota</taxon>
        <taxon>Chytridiomycota incertae sedis</taxon>
        <taxon>Chytridiomycetes</taxon>
        <taxon>Synchytriales</taxon>
        <taxon>Synchytriaceae</taxon>
        <taxon>Synchytrium</taxon>
    </lineage>
</organism>
<comment type="caution">
    <text evidence="2">The sequence shown here is derived from an EMBL/GenBank/DDBJ whole genome shotgun (WGS) entry which is preliminary data.</text>
</comment>
<accession>A0A507DIL1</accession>
<proteinExistence type="predicted"/>
<dbReference type="OrthoDB" id="2135849at2759"/>
<reference evidence="2 3" key="1">
    <citation type="journal article" date="2019" name="Sci. Rep.">
        <title>Comparative genomics of chytrid fungi reveal insights into the obligate biotrophic and pathogenic lifestyle of Synchytrium endobioticum.</title>
        <authorList>
            <person name="van de Vossenberg B.T.L.H."/>
            <person name="Warris S."/>
            <person name="Nguyen H.D.T."/>
            <person name="van Gent-Pelzer M.P.E."/>
            <person name="Joly D.L."/>
            <person name="van de Geest H.C."/>
            <person name="Bonants P.J.M."/>
            <person name="Smith D.S."/>
            <person name="Levesque C.A."/>
            <person name="van der Lee T.A.J."/>
        </authorList>
    </citation>
    <scope>NUCLEOTIDE SEQUENCE [LARGE SCALE GENOMIC DNA]</scope>
    <source>
        <strain evidence="2 3">LEV6574</strain>
    </source>
</reference>
<dbReference type="InterPro" id="IPR032727">
    <property type="entry name" value="CLAMP"/>
</dbReference>
<dbReference type="AlphaFoldDB" id="A0A507DIL1"/>
<dbReference type="Proteomes" id="UP000320475">
    <property type="component" value="Unassembled WGS sequence"/>
</dbReference>
<protein>
    <submittedName>
        <fullName evidence="2">Uncharacterized protein</fullName>
    </submittedName>
</protein>
<dbReference type="EMBL" id="QEAM01000005">
    <property type="protein sequence ID" value="TPX51386.1"/>
    <property type="molecule type" value="Genomic_DNA"/>
</dbReference>
<evidence type="ECO:0000313" key="3">
    <source>
        <dbReference type="Proteomes" id="UP000320475"/>
    </source>
</evidence>